<evidence type="ECO:0000313" key="2">
    <source>
        <dbReference type="EMBL" id="JAW15023.1"/>
    </source>
</evidence>
<protein>
    <recommendedName>
        <fullName evidence="3">Secreted protein</fullName>
    </recommendedName>
</protein>
<accession>A0A224Y2Z2</accession>
<proteinExistence type="predicted"/>
<evidence type="ECO:0008006" key="3">
    <source>
        <dbReference type="Google" id="ProtNLM"/>
    </source>
</evidence>
<feature type="signal peptide" evidence="1">
    <location>
        <begin position="1"/>
        <end position="16"/>
    </location>
</feature>
<sequence length="94" mass="11359">MLCVSVLGTFPAFIFSKVVVSFKDISQASDWIPYWELWLRRHLYVCEREEKTHPEYLGCKGIRFRTFSRNRMSVPELKQFFLRLLSDWFGQWCT</sequence>
<name>A0A224Y2Z2_9HEMI</name>
<reference evidence="2" key="1">
    <citation type="journal article" date="2018" name="PLoS Negl. Trop. Dis.">
        <title>An insight into the salivary gland and fat body transcriptome of Panstrongylus lignarius (Hemiptera: Heteroptera), the main vector of Chagas disease in Peru.</title>
        <authorList>
            <person name="Nevoa J.C."/>
            <person name="Mendes M.T."/>
            <person name="da Silva M.V."/>
            <person name="Soares S.C."/>
            <person name="Oliveira C.J.F."/>
            <person name="Ribeiro J.M.C."/>
        </authorList>
    </citation>
    <scope>NUCLEOTIDE SEQUENCE</scope>
</reference>
<organism evidence="2">
    <name type="scientific">Panstrongylus lignarius</name>
    <dbReference type="NCBI Taxonomy" id="156445"/>
    <lineage>
        <taxon>Eukaryota</taxon>
        <taxon>Metazoa</taxon>
        <taxon>Ecdysozoa</taxon>
        <taxon>Arthropoda</taxon>
        <taxon>Hexapoda</taxon>
        <taxon>Insecta</taxon>
        <taxon>Pterygota</taxon>
        <taxon>Neoptera</taxon>
        <taxon>Paraneoptera</taxon>
        <taxon>Hemiptera</taxon>
        <taxon>Heteroptera</taxon>
        <taxon>Panheteroptera</taxon>
        <taxon>Cimicomorpha</taxon>
        <taxon>Reduviidae</taxon>
        <taxon>Triatominae</taxon>
        <taxon>Panstrongylus</taxon>
    </lineage>
</organism>
<feature type="chain" id="PRO_5012623776" description="Secreted protein" evidence="1">
    <location>
        <begin position="17"/>
        <end position="94"/>
    </location>
</feature>
<evidence type="ECO:0000256" key="1">
    <source>
        <dbReference type="SAM" id="SignalP"/>
    </source>
</evidence>
<keyword evidence="1" id="KW-0732">Signal</keyword>
<dbReference type="EMBL" id="GFTR01001403">
    <property type="protein sequence ID" value="JAW15023.1"/>
    <property type="molecule type" value="Transcribed_RNA"/>
</dbReference>
<dbReference type="AlphaFoldDB" id="A0A224Y2Z2"/>